<name>A0A9Q8LAV9_PASFU</name>
<sequence length="115" mass="13008">MYIILTQTQPFTTQTLHRATVAGAYTSVEQAQNKMEDISKRHEIGQVDNVSEIIPVGENGLQGTAFRHKDGSRFAVWIDVVDLEIERPERQLLNRFRPRGDRTIRPGAKTMTSGL</sequence>
<evidence type="ECO:0000313" key="1">
    <source>
        <dbReference type="EMBL" id="UJO13884.1"/>
    </source>
</evidence>
<dbReference type="RefSeq" id="XP_047758250.1">
    <property type="nucleotide sequence ID" value="XM_047902051.1"/>
</dbReference>
<keyword evidence="2" id="KW-1185">Reference proteome</keyword>
<evidence type="ECO:0000313" key="2">
    <source>
        <dbReference type="Proteomes" id="UP000756132"/>
    </source>
</evidence>
<dbReference type="KEGG" id="ffu:CLAFUR5_02903"/>
<dbReference type="GeneID" id="71982781"/>
<dbReference type="Proteomes" id="UP000756132">
    <property type="component" value="Chromosome 2"/>
</dbReference>
<dbReference type="AlphaFoldDB" id="A0A9Q8LAV9"/>
<dbReference type="EMBL" id="CP090164">
    <property type="protein sequence ID" value="UJO13884.1"/>
    <property type="molecule type" value="Genomic_DNA"/>
</dbReference>
<accession>A0A9Q8LAV9</accession>
<proteinExistence type="predicted"/>
<gene>
    <name evidence="1" type="ORF">CLAFUR5_02903</name>
</gene>
<protein>
    <submittedName>
        <fullName evidence="1">Uncharacterized protein</fullName>
    </submittedName>
</protein>
<organism evidence="1 2">
    <name type="scientific">Passalora fulva</name>
    <name type="common">Tomato leaf mold</name>
    <name type="synonym">Cladosporium fulvum</name>
    <dbReference type="NCBI Taxonomy" id="5499"/>
    <lineage>
        <taxon>Eukaryota</taxon>
        <taxon>Fungi</taxon>
        <taxon>Dikarya</taxon>
        <taxon>Ascomycota</taxon>
        <taxon>Pezizomycotina</taxon>
        <taxon>Dothideomycetes</taxon>
        <taxon>Dothideomycetidae</taxon>
        <taxon>Mycosphaerellales</taxon>
        <taxon>Mycosphaerellaceae</taxon>
        <taxon>Fulvia</taxon>
    </lineage>
</organism>
<reference evidence="1" key="2">
    <citation type="journal article" date="2022" name="Microb. Genom.">
        <title>A chromosome-scale genome assembly of the tomato pathogen Cladosporium fulvum reveals a compartmentalized genome architecture and the presence of a dispensable chromosome.</title>
        <authorList>
            <person name="Zaccaron A.Z."/>
            <person name="Chen L.H."/>
            <person name="Samaras A."/>
            <person name="Stergiopoulos I."/>
        </authorList>
    </citation>
    <scope>NUCLEOTIDE SEQUENCE</scope>
    <source>
        <strain evidence="1">Race5_Kim</strain>
    </source>
</reference>
<reference evidence="1" key="1">
    <citation type="submission" date="2021-12" db="EMBL/GenBank/DDBJ databases">
        <authorList>
            <person name="Zaccaron A."/>
            <person name="Stergiopoulos I."/>
        </authorList>
    </citation>
    <scope>NUCLEOTIDE SEQUENCE</scope>
    <source>
        <strain evidence="1">Race5_Kim</strain>
    </source>
</reference>